<dbReference type="Pfam" id="PF01909">
    <property type="entry name" value="NTP_transf_2"/>
    <property type="match status" value="1"/>
</dbReference>
<organism evidence="2 3">
    <name type="scientific">Cyanobium usitatum str. Tous</name>
    <dbReference type="NCBI Taxonomy" id="2116684"/>
    <lineage>
        <taxon>Bacteria</taxon>
        <taxon>Bacillati</taxon>
        <taxon>Cyanobacteriota</taxon>
        <taxon>Cyanophyceae</taxon>
        <taxon>Synechococcales</taxon>
        <taxon>Prochlorococcaceae</taxon>
        <taxon>Cyanobium</taxon>
    </lineage>
</organism>
<accession>A0A2P7MR11</accession>
<dbReference type="InterPro" id="IPR043519">
    <property type="entry name" value="NT_sf"/>
</dbReference>
<dbReference type="Gene3D" id="3.30.460.10">
    <property type="entry name" value="Beta Polymerase, domain 2"/>
    <property type="match status" value="1"/>
</dbReference>
<dbReference type="CDD" id="cd05403">
    <property type="entry name" value="NT_KNTase_like"/>
    <property type="match status" value="1"/>
</dbReference>
<dbReference type="SUPFAM" id="SSF81301">
    <property type="entry name" value="Nucleotidyltransferase"/>
    <property type="match status" value="1"/>
</dbReference>
<protein>
    <recommendedName>
        <fullName evidence="1">Polymerase nucleotidyl transferase domain-containing protein</fullName>
    </recommendedName>
</protein>
<evidence type="ECO:0000259" key="1">
    <source>
        <dbReference type="Pfam" id="PF01909"/>
    </source>
</evidence>
<dbReference type="InterPro" id="IPR002934">
    <property type="entry name" value="Polymerase_NTP_transf_dom"/>
</dbReference>
<name>A0A2P7MR11_9CYAN</name>
<reference evidence="2 3" key="1">
    <citation type="journal article" date="2018" name="Environ. Microbiol.">
        <title>Ecological and genomic features of two widespread freshwater picocyanobacteria.</title>
        <authorList>
            <person name="Cabello-Yeves P.J."/>
            <person name="Picazo A."/>
            <person name="Camacho A."/>
            <person name="Callieri C."/>
            <person name="Rosselli R."/>
            <person name="Roda-Garcia J.J."/>
            <person name="Coutinho F.H."/>
            <person name="Rodriguez-Valera F."/>
        </authorList>
    </citation>
    <scope>NUCLEOTIDE SEQUENCE [LARGE SCALE GENOMIC DNA]</scope>
    <source>
        <strain evidence="2 3">Tous</strain>
    </source>
</reference>
<dbReference type="Proteomes" id="UP000243002">
    <property type="component" value="Unassembled WGS sequence"/>
</dbReference>
<dbReference type="EMBL" id="PXXO01000019">
    <property type="protein sequence ID" value="PSJ03636.1"/>
    <property type="molecule type" value="Genomic_DNA"/>
</dbReference>
<dbReference type="OrthoDB" id="9813766at2"/>
<comment type="caution">
    <text evidence="2">The sequence shown here is derived from an EMBL/GenBank/DDBJ whole genome shotgun (WGS) entry which is preliminary data.</text>
</comment>
<evidence type="ECO:0000313" key="2">
    <source>
        <dbReference type="EMBL" id="PSJ03636.1"/>
    </source>
</evidence>
<dbReference type="AlphaFoldDB" id="A0A2P7MR11"/>
<gene>
    <name evidence="2" type="ORF">C7K55_12490</name>
</gene>
<feature type="domain" description="Polymerase nucleotidyl transferase" evidence="1">
    <location>
        <begin position="33"/>
        <end position="62"/>
    </location>
</feature>
<keyword evidence="3" id="KW-1185">Reference proteome</keyword>
<sequence>MPVRSLTQSVLRWPQPEPVLQEVRAWADEQRRLRPSLRRVGLFGSYGRGTASVGSDLDLLLIDEAADGPQHQRLCSWPLERLPLSCDALVLTPAELEQLFGGSSRMAQELKTDLLWLN</sequence>
<dbReference type="GO" id="GO:0016779">
    <property type="term" value="F:nucleotidyltransferase activity"/>
    <property type="evidence" value="ECO:0007669"/>
    <property type="project" value="InterPro"/>
</dbReference>
<proteinExistence type="predicted"/>
<evidence type="ECO:0000313" key="3">
    <source>
        <dbReference type="Proteomes" id="UP000243002"/>
    </source>
</evidence>